<evidence type="ECO:0000313" key="2">
    <source>
        <dbReference type="EMBL" id="MFD1481636.1"/>
    </source>
</evidence>
<keyword evidence="3" id="KW-1185">Reference proteome</keyword>
<comment type="caution">
    <text evidence="2">The sequence shown here is derived from an EMBL/GenBank/DDBJ whole genome shotgun (WGS) entry which is preliminary data.</text>
</comment>
<name>A0ABW4DXN1_9RHOB</name>
<dbReference type="Proteomes" id="UP001597302">
    <property type="component" value="Unassembled WGS sequence"/>
</dbReference>
<proteinExistence type="predicted"/>
<keyword evidence="1" id="KW-1133">Transmembrane helix</keyword>
<organism evidence="2 3">
    <name type="scientific">Paracoccus nototheniae</name>
    <dbReference type="NCBI Taxonomy" id="2489002"/>
    <lineage>
        <taxon>Bacteria</taxon>
        <taxon>Pseudomonadati</taxon>
        <taxon>Pseudomonadota</taxon>
        <taxon>Alphaproteobacteria</taxon>
        <taxon>Rhodobacterales</taxon>
        <taxon>Paracoccaceae</taxon>
        <taxon>Paracoccus</taxon>
    </lineage>
</organism>
<evidence type="ECO:0000313" key="3">
    <source>
        <dbReference type="Proteomes" id="UP001597302"/>
    </source>
</evidence>
<reference evidence="3" key="1">
    <citation type="journal article" date="2019" name="Int. J. Syst. Evol. Microbiol.">
        <title>The Global Catalogue of Microorganisms (GCM) 10K type strain sequencing project: providing services to taxonomists for standard genome sequencing and annotation.</title>
        <authorList>
            <consortium name="The Broad Institute Genomics Platform"/>
            <consortium name="The Broad Institute Genome Sequencing Center for Infectious Disease"/>
            <person name="Wu L."/>
            <person name="Ma J."/>
        </authorList>
    </citation>
    <scope>NUCLEOTIDE SEQUENCE [LARGE SCALE GENOMIC DNA]</scope>
    <source>
        <strain evidence="3">CCM 8875</strain>
    </source>
</reference>
<accession>A0ABW4DXN1</accession>
<evidence type="ECO:0000256" key="1">
    <source>
        <dbReference type="SAM" id="Phobius"/>
    </source>
</evidence>
<keyword evidence="1" id="KW-0812">Transmembrane</keyword>
<sequence length="97" mass="10684">MQIPTFPKHPIDVPVSTDEWYDVDPLTHRAKLVTFDAYNRAVRQARDTGIVIGIWAGVILFSLGLVARELLFIFWPAACDGIDGSVACVSNIVGGWL</sequence>
<gene>
    <name evidence="2" type="ORF">ACFQ5P_10040</name>
</gene>
<dbReference type="RefSeq" id="WP_131572937.1">
    <property type="nucleotide sequence ID" value="NZ_CBCSAJ010000004.1"/>
</dbReference>
<keyword evidence="1" id="KW-0472">Membrane</keyword>
<dbReference type="EMBL" id="JBHTOQ010000022">
    <property type="protein sequence ID" value="MFD1481636.1"/>
    <property type="molecule type" value="Genomic_DNA"/>
</dbReference>
<feature type="transmembrane region" description="Helical" evidence="1">
    <location>
        <begin position="48"/>
        <end position="67"/>
    </location>
</feature>
<protein>
    <submittedName>
        <fullName evidence="2">Uncharacterized protein</fullName>
    </submittedName>
</protein>